<name>A0A9X1KVR5_9BACT</name>
<dbReference type="RefSeq" id="WP_225697078.1">
    <property type="nucleotide sequence ID" value="NZ_JAIXNE010000001.1"/>
</dbReference>
<reference evidence="2" key="1">
    <citation type="submission" date="2021-09" db="EMBL/GenBank/DDBJ databases">
        <title>Fulvivirga sp. isolated from coastal sediment.</title>
        <authorList>
            <person name="Yu H."/>
        </authorList>
    </citation>
    <scope>NUCLEOTIDE SEQUENCE</scope>
    <source>
        <strain evidence="2">1062</strain>
    </source>
</reference>
<dbReference type="EMBL" id="JAIXNE010000001">
    <property type="protein sequence ID" value="MCA6073970.1"/>
    <property type="molecule type" value="Genomic_DNA"/>
</dbReference>
<organism evidence="2 3">
    <name type="scientific">Fulvivirga sedimenti</name>
    <dbReference type="NCBI Taxonomy" id="2879465"/>
    <lineage>
        <taxon>Bacteria</taxon>
        <taxon>Pseudomonadati</taxon>
        <taxon>Bacteroidota</taxon>
        <taxon>Cytophagia</taxon>
        <taxon>Cytophagales</taxon>
        <taxon>Fulvivirgaceae</taxon>
        <taxon>Fulvivirga</taxon>
    </lineage>
</organism>
<dbReference type="Pfam" id="PF19578">
    <property type="entry name" value="DUF6090"/>
    <property type="match status" value="1"/>
</dbReference>
<feature type="transmembrane region" description="Helical" evidence="1">
    <location>
        <begin position="21"/>
        <end position="42"/>
    </location>
</feature>
<sequence>MISFFRKFRQQFLAENKFTRYLLYAIGEIILVVIGILIALSINTWNENRHNRTFELKMLKEIEKALEQDYYFFTYHLIGFRNQTELQAVDFFDRAIVSKNAEKDSIDYHFNRLLFGLQVTLNRGPYDALKASGIDKISNDSLRNKLIFYYDFFVPRYKGLVEFTMSTSSEKMEPLIEELSFPSRVIVTDSTVLRPNRSLKQIDLETSETFNQLLYITKDRASNTRELLEQMTPSMLELRALLQQEISK</sequence>
<keyword evidence="1" id="KW-0472">Membrane</keyword>
<dbReference type="InterPro" id="IPR045749">
    <property type="entry name" value="DUF6090"/>
</dbReference>
<gene>
    <name evidence="2" type="ORF">LDX50_03770</name>
</gene>
<evidence type="ECO:0000313" key="2">
    <source>
        <dbReference type="EMBL" id="MCA6073970.1"/>
    </source>
</evidence>
<keyword evidence="3" id="KW-1185">Reference proteome</keyword>
<proteinExistence type="predicted"/>
<comment type="caution">
    <text evidence="2">The sequence shown here is derived from an EMBL/GenBank/DDBJ whole genome shotgun (WGS) entry which is preliminary data.</text>
</comment>
<evidence type="ECO:0000256" key="1">
    <source>
        <dbReference type="SAM" id="Phobius"/>
    </source>
</evidence>
<dbReference type="Proteomes" id="UP001139409">
    <property type="component" value="Unassembled WGS sequence"/>
</dbReference>
<accession>A0A9X1KVR5</accession>
<dbReference type="AlphaFoldDB" id="A0A9X1KVR5"/>
<keyword evidence="1" id="KW-0812">Transmembrane</keyword>
<evidence type="ECO:0000313" key="3">
    <source>
        <dbReference type="Proteomes" id="UP001139409"/>
    </source>
</evidence>
<keyword evidence="1" id="KW-1133">Transmembrane helix</keyword>
<protein>
    <submittedName>
        <fullName evidence="2">Uncharacterized protein</fullName>
    </submittedName>
</protein>